<evidence type="ECO:0000256" key="13">
    <source>
        <dbReference type="ARBA" id="ARBA00030948"/>
    </source>
</evidence>
<evidence type="ECO:0000256" key="5">
    <source>
        <dbReference type="ARBA" id="ARBA00022475"/>
    </source>
</evidence>
<evidence type="ECO:0000256" key="6">
    <source>
        <dbReference type="ARBA" id="ARBA00022519"/>
    </source>
</evidence>
<dbReference type="Pfam" id="PF03280">
    <property type="entry name" value="Lipase_chap"/>
    <property type="match status" value="1"/>
</dbReference>
<dbReference type="Proteomes" id="UP001163739">
    <property type="component" value="Chromosome"/>
</dbReference>
<evidence type="ECO:0000256" key="15">
    <source>
        <dbReference type="ARBA" id="ARBA00033028"/>
    </source>
</evidence>
<dbReference type="EMBL" id="CP100390">
    <property type="protein sequence ID" value="UZE95369.1"/>
    <property type="molecule type" value="Genomic_DNA"/>
</dbReference>
<keyword evidence="8" id="KW-0442">Lipid degradation</keyword>
<evidence type="ECO:0000256" key="14">
    <source>
        <dbReference type="ARBA" id="ARBA00031542"/>
    </source>
</evidence>
<evidence type="ECO:0000256" key="12">
    <source>
        <dbReference type="ARBA" id="ARBA00023186"/>
    </source>
</evidence>
<keyword evidence="9" id="KW-1133">Transmembrane helix</keyword>
<organism evidence="16 17">
    <name type="scientific">Alkalimarinus alittae</name>
    <dbReference type="NCBI Taxonomy" id="2961619"/>
    <lineage>
        <taxon>Bacteria</taxon>
        <taxon>Pseudomonadati</taxon>
        <taxon>Pseudomonadota</taxon>
        <taxon>Gammaproteobacteria</taxon>
        <taxon>Alteromonadales</taxon>
        <taxon>Alteromonadaceae</taxon>
        <taxon>Alkalimarinus</taxon>
    </lineage>
</organism>
<evidence type="ECO:0000256" key="8">
    <source>
        <dbReference type="ARBA" id="ARBA00022963"/>
    </source>
</evidence>
<proteinExistence type="inferred from homology"/>
<keyword evidence="17" id="KW-1185">Reference proteome</keyword>
<evidence type="ECO:0000256" key="2">
    <source>
        <dbReference type="ARBA" id="ARBA00004383"/>
    </source>
</evidence>
<dbReference type="InterPro" id="IPR004961">
    <property type="entry name" value="Lipase_chaperone"/>
</dbReference>
<keyword evidence="7" id="KW-0812">Transmembrane</keyword>
<evidence type="ECO:0000256" key="10">
    <source>
        <dbReference type="ARBA" id="ARBA00023098"/>
    </source>
</evidence>
<evidence type="ECO:0000256" key="3">
    <source>
        <dbReference type="ARBA" id="ARBA00010358"/>
    </source>
</evidence>
<keyword evidence="11" id="KW-0472">Membrane</keyword>
<evidence type="ECO:0000256" key="7">
    <source>
        <dbReference type="ARBA" id="ARBA00022692"/>
    </source>
</evidence>
<comment type="subcellular location">
    <subcellularLocation>
        <location evidence="2">Cell inner membrane</location>
        <topology evidence="2">Single-pass membrane protein</topology>
        <orientation evidence="2">Periplasmic side</orientation>
    </subcellularLocation>
</comment>
<keyword evidence="10" id="KW-0443">Lipid metabolism</keyword>
<evidence type="ECO:0000313" key="16">
    <source>
        <dbReference type="EMBL" id="UZE95369.1"/>
    </source>
</evidence>
<evidence type="ECO:0000256" key="1">
    <source>
        <dbReference type="ARBA" id="ARBA00003280"/>
    </source>
</evidence>
<evidence type="ECO:0000313" key="17">
    <source>
        <dbReference type="Proteomes" id="UP001163739"/>
    </source>
</evidence>
<name>A0ABY6MZV7_9ALTE</name>
<keyword evidence="12" id="KW-0143">Chaperone</keyword>
<gene>
    <name evidence="16" type="ORF">NKI27_15040</name>
</gene>
<comment type="function">
    <text evidence="1">May be involved in the folding of the extracellular lipase during its passage through the periplasm.</text>
</comment>
<keyword evidence="6" id="KW-0997">Cell inner membrane</keyword>
<evidence type="ECO:0000256" key="11">
    <source>
        <dbReference type="ARBA" id="ARBA00023136"/>
    </source>
</evidence>
<reference evidence="16" key="1">
    <citation type="submission" date="2022-06" db="EMBL/GenBank/DDBJ databases">
        <title>Alkalimarinus sp. nov., isolated from gut of a Alitta virens.</title>
        <authorList>
            <person name="Yang A.I."/>
            <person name="Shin N.-R."/>
        </authorList>
    </citation>
    <scope>NUCLEOTIDE SEQUENCE</scope>
    <source>
        <strain evidence="16">A2M4</strain>
    </source>
</reference>
<keyword evidence="5" id="KW-1003">Cell membrane</keyword>
<dbReference type="SUPFAM" id="SSF158855">
    <property type="entry name" value="Lipase chaperone-like"/>
    <property type="match status" value="1"/>
</dbReference>
<comment type="similarity">
    <text evidence="3">Belongs to the lipase chaperone family.</text>
</comment>
<evidence type="ECO:0000256" key="4">
    <source>
        <dbReference type="ARBA" id="ARBA00019692"/>
    </source>
</evidence>
<evidence type="ECO:0000256" key="9">
    <source>
        <dbReference type="ARBA" id="ARBA00022989"/>
    </source>
</evidence>
<sequence length="354" mass="40526">MNKKYKSSIILGLFMAVIGLGLVFKTQVSNSPFENVSKNDRPLKSPLLTLSKGIDERLETAKKTSLEQHDVAGEIPVIKNIKSLKGTQIHGNLRIDDNGNLIVEKPVKQLFDYFLNVSGEVPRAELIMQIKQGIADYLTEPAQSQALKLFDDYLVYQAALQTEINSGLYQVTPGNLDDLEASYQTRSQLRSFHLGNEAASAFFGDEEARDWYTVGKLRLNANTSLSDAERQAELSALESTLPENHKKVMYKQREREAIRTKIDDLRTNNADIYTLQEEWSKHYDNETVERFVNLETTRNEWNNRYQAYLQKKERMSVNFASKEAYNQALDQLKSSMFKENEILRVNAKDRLAQN</sequence>
<protein>
    <recommendedName>
        <fullName evidence="4">Lipase chaperone</fullName>
    </recommendedName>
    <alternativeName>
        <fullName evidence="15">Lipase foldase</fullName>
    </alternativeName>
    <alternativeName>
        <fullName evidence="13">Lipase helper protein</fullName>
    </alternativeName>
    <alternativeName>
        <fullName evidence="14">Lipase modulator</fullName>
    </alternativeName>
</protein>
<accession>A0ABY6MZV7</accession>
<dbReference type="RefSeq" id="WP_265046858.1">
    <property type="nucleotide sequence ID" value="NZ_CP100390.1"/>
</dbReference>